<evidence type="ECO:0000313" key="2">
    <source>
        <dbReference type="RefSeq" id="XP_045149251.1"/>
    </source>
</evidence>
<sequence length="410" mass="45497">MAAEVAAEALGDEWKVGVDRISGGNDKQGFPRKQGVWTHGPRPSAADQGDWGEEAQICPGCIVDAMLSLLNLVIVKKGETDTPGLNDTTVPRRLGPQRASRLRKLFHLSKEDHVRQCVVRKPLNKEGKKPGTNAPQIQRLPVLAIQVLGTVKWFNVRNGYGFINRNDTKEDVFVHQTAIKRNNPRKFLRSVGDGETVEFDVVEGEKGAEAANVTGPGGVPVKGSRYAPNRRRFRRFIPRPRPAAPPPMVAEAPTGGAEPGSEGERAEDAGQRPRRRRPPPFFYRRRFVRGPRPPTQQQPIEGTDGVEPKETAPLEGDQPQGDERVPPPRFRPRYRRPFRPRPPQQPTTEGGDGETKPSQGPTDGSRPEPQRPRNRPYFQRRRQQPPGRQPTVSETSAPISSGDPPPTILE</sequence>
<proteinExistence type="predicted"/>
<protein>
    <submittedName>
        <fullName evidence="2">Y-box-binding protein 2</fullName>
    </submittedName>
</protein>
<dbReference type="Proteomes" id="UP000694863">
    <property type="component" value="Unplaced"/>
</dbReference>
<gene>
    <name evidence="2" type="primary">YBX2</name>
</gene>
<name>A0AC55DBY3_ECHTE</name>
<reference evidence="2" key="1">
    <citation type="submission" date="2025-08" db="UniProtKB">
        <authorList>
            <consortium name="RefSeq"/>
        </authorList>
    </citation>
    <scope>IDENTIFICATION</scope>
</reference>
<accession>A0AC55DBY3</accession>
<dbReference type="RefSeq" id="XP_045149251.1">
    <property type="nucleotide sequence ID" value="XM_045293316.1"/>
</dbReference>
<organism evidence="1 2">
    <name type="scientific">Echinops telfairi</name>
    <name type="common">Lesser hedgehog tenrec</name>
    <dbReference type="NCBI Taxonomy" id="9371"/>
    <lineage>
        <taxon>Eukaryota</taxon>
        <taxon>Metazoa</taxon>
        <taxon>Chordata</taxon>
        <taxon>Craniata</taxon>
        <taxon>Vertebrata</taxon>
        <taxon>Euteleostomi</taxon>
        <taxon>Mammalia</taxon>
        <taxon>Eutheria</taxon>
        <taxon>Afrotheria</taxon>
        <taxon>Tenrecidae</taxon>
        <taxon>Tenrecinae</taxon>
        <taxon>Echinops</taxon>
    </lineage>
</organism>
<evidence type="ECO:0000313" key="1">
    <source>
        <dbReference type="Proteomes" id="UP000694863"/>
    </source>
</evidence>
<keyword evidence="1" id="KW-1185">Reference proteome</keyword>